<dbReference type="Proteomes" id="UP000740883">
    <property type="component" value="Unassembled WGS sequence"/>
</dbReference>
<feature type="transmembrane region" description="Helical" evidence="1">
    <location>
        <begin position="93"/>
        <end position="113"/>
    </location>
</feature>
<keyword evidence="1" id="KW-0472">Membrane</keyword>
<sequence>MRFFFLGFTIIFFLNLIPEVFVLYQFVKKTFPVLKPNARIIAYYSFSLAVYSFYNIAILVYTKDLTGIISFIITRIELSFYRVLFALRFKESYYAYIIVFFNLSLFVYLYLNWETIKSLIQRSYSRKIGADVSIRNLYLVRCLYGSYQEFTFIFYINEVFFRLNVFTYSALSSAIVFLNLLPIFITLVVKRFEAENEDMDAKKIAFCCFIIIDVSILFTLVTDSQKSNTLIASKFIMIFNQIHFIILTIMCVVDYSIYGKGLKEAYNKTRGKTKL</sequence>
<feature type="transmembrane region" description="Helical" evidence="1">
    <location>
        <begin position="168"/>
        <end position="189"/>
    </location>
</feature>
<keyword evidence="1" id="KW-0812">Transmembrane</keyword>
<feature type="transmembrane region" description="Helical" evidence="1">
    <location>
        <begin position="134"/>
        <end position="156"/>
    </location>
</feature>
<feature type="transmembrane region" description="Helical" evidence="1">
    <location>
        <begin position="241"/>
        <end position="258"/>
    </location>
</feature>
<dbReference type="OrthoDB" id="2200319at2759"/>
<reference evidence="2 3" key="1">
    <citation type="journal article" date="2020" name="Genome Biol. Evol.">
        <title>Comparative genomics of strictly vertically transmitted, feminizing microsporidia endosymbionts of amphipod crustaceans.</title>
        <authorList>
            <person name="Cormier A."/>
            <person name="Chebbi M.A."/>
            <person name="Giraud I."/>
            <person name="Wattier R."/>
            <person name="Teixeira M."/>
            <person name="Gilbert C."/>
            <person name="Rigaud T."/>
            <person name="Cordaux R."/>
        </authorList>
    </citation>
    <scope>NUCLEOTIDE SEQUENCE [LARGE SCALE GENOMIC DNA]</scope>
    <source>
        <strain evidence="2 3">Ou3-Ou53</strain>
    </source>
</reference>
<comment type="caution">
    <text evidence="2">The sequence shown here is derived from an EMBL/GenBank/DDBJ whole genome shotgun (WGS) entry which is preliminary data.</text>
</comment>
<proteinExistence type="predicted"/>
<keyword evidence="1" id="KW-1133">Transmembrane helix</keyword>
<feature type="transmembrane region" description="Helical" evidence="1">
    <location>
        <begin position="201"/>
        <end position="221"/>
    </location>
</feature>
<evidence type="ECO:0000256" key="1">
    <source>
        <dbReference type="SAM" id="Phobius"/>
    </source>
</evidence>
<evidence type="ECO:0000313" key="2">
    <source>
        <dbReference type="EMBL" id="KAF9762719.1"/>
    </source>
</evidence>
<dbReference type="EMBL" id="SBJO01000140">
    <property type="protein sequence ID" value="KAF9762719.1"/>
    <property type="molecule type" value="Genomic_DNA"/>
</dbReference>
<gene>
    <name evidence="2" type="ORF">NGRA_1804</name>
</gene>
<evidence type="ECO:0000313" key="3">
    <source>
        <dbReference type="Proteomes" id="UP000740883"/>
    </source>
</evidence>
<protein>
    <submittedName>
        <fullName evidence="2">Uncharacterized protein</fullName>
    </submittedName>
</protein>
<dbReference type="AlphaFoldDB" id="A0A9P6H0J1"/>
<keyword evidence="3" id="KW-1185">Reference proteome</keyword>
<organism evidence="2 3">
    <name type="scientific">Nosema granulosis</name>
    <dbReference type="NCBI Taxonomy" id="83296"/>
    <lineage>
        <taxon>Eukaryota</taxon>
        <taxon>Fungi</taxon>
        <taxon>Fungi incertae sedis</taxon>
        <taxon>Microsporidia</taxon>
        <taxon>Nosematidae</taxon>
        <taxon>Nosema</taxon>
    </lineage>
</organism>
<feature type="transmembrane region" description="Helical" evidence="1">
    <location>
        <begin position="42"/>
        <end position="61"/>
    </location>
</feature>
<name>A0A9P6H0J1_9MICR</name>
<accession>A0A9P6H0J1</accession>